<dbReference type="EMBL" id="CADCWN010000128">
    <property type="protein sequence ID" value="CAA9568140.1"/>
    <property type="molecule type" value="Genomic_DNA"/>
</dbReference>
<protein>
    <recommendedName>
        <fullName evidence="4">Phosphoglycerate mutase</fullName>
    </recommendedName>
</protein>
<evidence type="ECO:0000313" key="3">
    <source>
        <dbReference type="EMBL" id="CAA9568140.1"/>
    </source>
</evidence>
<accession>A0A6J4V875</accession>
<dbReference type="SMART" id="SM00855">
    <property type="entry name" value="PGAM"/>
    <property type="match status" value="1"/>
</dbReference>
<evidence type="ECO:0000256" key="1">
    <source>
        <dbReference type="ARBA" id="ARBA00023152"/>
    </source>
</evidence>
<evidence type="ECO:0008006" key="4">
    <source>
        <dbReference type="Google" id="ProtNLM"/>
    </source>
</evidence>
<dbReference type="SUPFAM" id="SSF53254">
    <property type="entry name" value="Phosphoglycerate mutase-like"/>
    <property type="match status" value="1"/>
</dbReference>
<name>A0A6J4V875_9BACT</name>
<organism evidence="3">
    <name type="scientific">uncultured Thermomicrobiales bacterium</name>
    <dbReference type="NCBI Taxonomy" id="1645740"/>
    <lineage>
        <taxon>Bacteria</taxon>
        <taxon>Pseudomonadati</taxon>
        <taxon>Thermomicrobiota</taxon>
        <taxon>Thermomicrobia</taxon>
        <taxon>Thermomicrobiales</taxon>
        <taxon>environmental samples</taxon>
    </lineage>
</organism>
<dbReference type="Pfam" id="PF00300">
    <property type="entry name" value="His_Phos_1"/>
    <property type="match status" value="1"/>
</dbReference>
<dbReference type="CDD" id="cd07067">
    <property type="entry name" value="HP_PGM_like"/>
    <property type="match status" value="1"/>
</dbReference>
<keyword evidence="1" id="KW-0324">Glycolysis</keyword>
<dbReference type="PROSITE" id="PS00175">
    <property type="entry name" value="PG_MUTASE"/>
    <property type="match status" value="1"/>
</dbReference>
<dbReference type="GO" id="GO:0016791">
    <property type="term" value="F:phosphatase activity"/>
    <property type="evidence" value="ECO:0007669"/>
    <property type="project" value="TreeGrafter"/>
</dbReference>
<dbReference type="GO" id="GO:0005737">
    <property type="term" value="C:cytoplasm"/>
    <property type="evidence" value="ECO:0007669"/>
    <property type="project" value="TreeGrafter"/>
</dbReference>
<proteinExistence type="predicted"/>
<dbReference type="InterPro" id="IPR013078">
    <property type="entry name" value="His_Pase_superF_clade-1"/>
</dbReference>
<dbReference type="Gene3D" id="3.40.50.1240">
    <property type="entry name" value="Phosphoglycerate mutase-like"/>
    <property type="match status" value="1"/>
</dbReference>
<gene>
    <name evidence="3" type="ORF">AVDCRST_MAG18-1677</name>
</gene>
<reference evidence="3" key="1">
    <citation type="submission" date="2020-02" db="EMBL/GenBank/DDBJ databases">
        <authorList>
            <person name="Meier V. D."/>
        </authorList>
    </citation>
    <scope>NUCLEOTIDE SEQUENCE</scope>
    <source>
        <strain evidence="3">AVDCRST_MAG18</strain>
    </source>
</reference>
<evidence type="ECO:0000256" key="2">
    <source>
        <dbReference type="ARBA" id="ARBA00023235"/>
    </source>
</evidence>
<dbReference type="PANTHER" id="PTHR48100">
    <property type="entry name" value="BROAD-SPECIFICITY PHOSPHATASE YOR283W-RELATED"/>
    <property type="match status" value="1"/>
</dbReference>
<sequence length="207" mass="22442">MRLLLVRHGETAGNVARQLQDEYDPLTERGRRQARAVAAALARRGGLNALYASPLTRAFETAQIIGAAIGLAPQPRPGLAEINVGSAAGLTFEEWGTRFPQQLQDFQADGVTFAWPGGESGDDIARRVAAEIDWLIARHPADHDTVVHLLREPGDRWPREHMRIANCAITEVEVVAGGWDAGGLATFICRNDVAHLPTDDENASPIV</sequence>
<dbReference type="PANTHER" id="PTHR48100:SF1">
    <property type="entry name" value="HISTIDINE PHOSPHATASE FAMILY PROTEIN-RELATED"/>
    <property type="match status" value="1"/>
</dbReference>
<dbReference type="InterPro" id="IPR001345">
    <property type="entry name" value="PG/BPGM_mutase_AS"/>
</dbReference>
<keyword evidence="2" id="KW-0413">Isomerase</keyword>
<dbReference type="AlphaFoldDB" id="A0A6J4V875"/>
<dbReference type="InterPro" id="IPR050275">
    <property type="entry name" value="PGM_Phosphatase"/>
</dbReference>
<dbReference type="InterPro" id="IPR029033">
    <property type="entry name" value="His_PPase_superfam"/>
</dbReference>